<gene>
    <name evidence="1" type="ORF">KC19_10G074500</name>
</gene>
<evidence type="ECO:0000313" key="2">
    <source>
        <dbReference type="Proteomes" id="UP000822688"/>
    </source>
</evidence>
<accession>A0A8T0GKH9</accession>
<proteinExistence type="predicted"/>
<evidence type="ECO:0000313" key="1">
    <source>
        <dbReference type="EMBL" id="KAG0559047.1"/>
    </source>
</evidence>
<name>A0A8T0GKH9_CERPU</name>
<protein>
    <submittedName>
        <fullName evidence="1">Uncharacterized protein</fullName>
    </submittedName>
</protein>
<dbReference type="AlphaFoldDB" id="A0A8T0GKH9"/>
<keyword evidence="2" id="KW-1185">Reference proteome</keyword>
<dbReference type="EMBL" id="CM026431">
    <property type="protein sequence ID" value="KAG0559047.1"/>
    <property type="molecule type" value="Genomic_DNA"/>
</dbReference>
<comment type="caution">
    <text evidence="1">The sequence shown here is derived from an EMBL/GenBank/DDBJ whole genome shotgun (WGS) entry which is preliminary data.</text>
</comment>
<reference evidence="1" key="1">
    <citation type="submission" date="2020-06" db="EMBL/GenBank/DDBJ databases">
        <title>WGS assembly of Ceratodon purpureus strain R40.</title>
        <authorList>
            <person name="Carey S.B."/>
            <person name="Jenkins J."/>
            <person name="Shu S."/>
            <person name="Lovell J.T."/>
            <person name="Sreedasyam A."/>
            <person name="Maumus F."/>
            <person name="Tiley G.P."/>
            <person name="Fernandez-Pozo N."/>
            <person name="Barry K."/>
            <person name="Chen C."/>
            <person name="Wang M."/>
            <person name="Lipzen A."/>
            <person name="Daum C."/>
            <person name="Saski C.A."/>
            <person name="Payton A.C."/>
            <person name="Mcbreen J.C."/>
            <person name="Conrad R.E."/>
            <person name="Kollar L.M."/>
            <person name="Olsson S."/>
            <person name="Huttunen S."/>
            <person name="Landis J.B."/>
            <person name="Wickett N.J."/>
            <person name="Johnson M.G."/>
            <person name="Rensing S.A."/>
            <person name="Grimwood J."/>
            <person name="Schmutz J."/>
            <person name="Mcdaniel S.F."/>
        </authorList>
    </citation>
    <scope>NUCLEOTIDE SEQUENCE</scope>
    <source>
        <strain evidence="1">R40</strain>
    </source>
</reference>
<dbReference type="Proteomes" id="UP000822688">
    <property type="component" value="Chromosome 10"/>
</dbReference>
<organism evidence="1 2">
    <name type="scientific">Ceratodon purpureus</name>
    <name type="common">Fire moss</name>
    <name type="synonym">Dicranum purpureum</name>
    <dbReference type="NCBI Taxonomy" id="3225"/>
    <lineage>
        <taxon>Eukaryota</taxon>
        <taxon>Viridiplantae</taxon>
        <taxon>Streptophyta</taxon>
        <taxon>Embryophyta</taxon>
        <taxon>Bryophyta</taxon>
        <taxon>Bryophytina</taxon>
        <taxon>Bryopsida</taxon>
        <taxon>Dicranidae</taxon>
        <taxon>Pseudoditrichales</taxon>
        <taxon>Ditrichaceae</taxon>
        <taxon>Ceratodon</taxon>
    </lineage>
</organism>
<sequence>MGSMKTGRRTERGRELGGATIRITRVPDGRSGGGRRVGGGRSGLHLVRRHGRHLVFLRVGLSGLRQTNSGWVFLWARFNEHWQRTGADVGVSLLKVVCTNSTSNFQGGALVRDILSAGYGYLKQQ</sequence>